<dbReference type="CDD" id="cd01560">
    <property type="entry name" value="Thr-synth_2"/>
    <property type="match status" value="1"/>
</dbReference>
<dbReference type="OrthoDB" id="5203861at2759"/>
<evidence type="ECO:0000256" key="8">
    <source>
        <dbReference type="ARBA" id="ARBA00022697"/>
    </source>
</evidence>
<reference evidence="15 16" key="1">
    <citation type="submission" date="2016-06" db="EMBL/GenBank/DDBJ databases">
        <title>Evolution of pathogenesis and genome organization in the Tremellales.</title>
        <authorList>
            <person name="Cuomo C."/>
            <person name="Litvintseva A."/>
            <person name="Heitman J."/>
            <person name="Chen Y."/>
            <person name="Sun S."/>
            <person name="Springer D."/>
            <person name="Dromer F."/>
            <person name="Young S."/>
            <person name="Zeng Q."/>
            <person name="Chapman S."/>
            <person name="Gujja S."/>
            <person name="Saif S."/>
            <person name="Birren B."/>
        </authorList>
    </citation>
    <scope>NUCLEOTIDE SEQUENCE [LARGE SCALE GENOMIC DNA]</scope>
    <source>
        <strain evidence="15 16">CBS 6039</strain>
    </source>
</reference>
<dbReference type="InterPro" id="IPR029144">
    <property type="entry name" value="Thr_synth_N"/>
</dbReference>
<dbReference type="EC" id="4.2.3.1" evidence="5"/>
<protein>
    <recommendedName>
        <fullName evidence="6">Threonine synthase</fullName>
        <ecNumber evidence="5">4.2.3.1</ecNumber>
    </recommendedName>
</protein>
<keyword evidence="7" id="KW-0028">Amino-acid biosynthesis</keyword>
<keyword evidence="16" id="KW-1185">Reference proteome</keyword>
<organism evidence="15 16">
    <name type="scientific">Cryptococcus amylolentus CBS 6039</name>
    <dbReference type="NCBI Taxonomy" id="1295533"/>
    <lineage>
        <taxon>Eukaryota</taxon>
        <taxon>Fungi</taxon>
        <taxon>Dikarya</taxon>
        <taxon>Basidiomycota</taxon>
        <taxon>Agaricomycotina</taxon>
        <taxon>Tremellomycetes</taxon>
        <taxon>Tremellales</taxon>
        <taxon>Cryptococcaceae</taxon>
        <taxon>Cryptococcus</taxon>
    </lineage>
</organism>
<proteinExistence type="inferred from homology"/>
<dbReference type="InterPro" id="IPR051166">
    <property type="entry name" value="Threonine_Synthase"/>
</dbReference>
<dbReference type="PANTHER" id="PTHR42690:SF1">
    <property type="entry name" value="THREONINE SYNTHASE-LIKE 2"/>
    <property type="match status" value="1"/>
</dbReference>
<dbReference type="STRING" id="1295533.A0A1E3HDJ8"/>
<keyword evidence="8" id="KW-0791">Threonine biosynthesis</keyword>
<dbReference type="PROSITE" id="PS00165">
    <property type="entry name" value="DEHYDRATASE_SER_THR"/>
    <property type="match status" value="1"/>
</dbReference>
<dbReference type="PANTHER" id="PTHR42690">
    <property type="entry name" value="THREONINE SYNTHASE FAMILY MEMBER"/>
    <property type="match status" value="1"/>
</dbReference>
<evidence type="ECO:0000259" key="13">
    <source>
        <dbReference type="Pfam" id="PF00291"/>
    </source>
</evidence>
<evidence type="ECO:0000256" key="10">
    <source>
        <dbReference type="ARBA" id="ARBA00023239"/>
    </source>
</evidence>
<dbReference type="EMBL" id="AWGJ01000013">
    <property type="protein sequence ID" value="ODN73521.1"/>
    <property type="molecule type" value="Genomic_DNA"/>
</dbReference>
<keyword evidence="10" id="KW-0456">Lyase</keyword>
<evidence type="ECO:0000256" key="7">
    <source>
        <dbReference type="ARBA" id="ARBA00022605"/>
    </source>
</evidence>
<evidence type="ECO:0000256" key="3">
    <source>
        <dbReference type="ARBA" id="ARBA00004979"/>
    </source>
</evidence>
<dbReference type="InterPro" id="IPR001926">
    <property type="entry name" value="TrpB-like_PALP"/>
</dbReference>
<evidence type="ECO:0000259" key="14">
    <source>
        <dbReference type="Pfam" id="PF14821"/>
    </source>
</evidence>
<evidence type="ECO:0000313" key="15">
    <source>
        <dbReference type="EMBL" id="ODN73521.1"/>
    </source>
</evidence>
<dbReference type="FunFam" id="3.90.1380.10:FF:000003">
    <property type="entry name" value="THR4p Threonine synthase"/>
    <property type="match status" value="1"/>
</dbReference>
<evidence type="ECO:0000256" key="5">
    <source>
        <dbReference type="ARBA" id="ARBA00013028"/>
    </source>
</evidence>
<comment type="catalytic activity">
    <reaction evidence="11">
        <text>O-phospho-L-homoserine + H2O = L-threonine + phosphate</text>
        <dbReference type="Rhea" id="RHEA:10840"/>
        <dbReference type="ChEBI" id="CHEBI:15377"/>
        <dbReference type="ChEBI" id="CHEBI:43474"/>
        <dbReference type="ChEBI" id="CHEBI:57590"/>
        <dbReference type="ChEBI" id="CHEBI:57926"/>
        <dbReference type="EC" id="4.2.3.1"/>
    </reaction>
    <physiologicalReaction direction="left-to-right" evidence="11">
        <dbReference type="Rhea" id="RHEA:10841"/>
    </physiologicalReaction>
</comment>
<dbReference type="InterPro" id="IPR036052">
    <property type="entry name" value="TrpB-like_PALP_sf"/>
</dbReference>
<dbReference type="Proteomes" id="UP000094065">
    <property type="component" value="Unassembled WGS sequence"/>
</dbReference>
<evidence type="ECO:0000256" key="4">
    <source>
        <dbReference type="ARBA" id="ARBA00005517"/>
    </source>
</evidence>
<dbReference type="InterPro" id="IPR004450">
    <property type="entry name" value="Thr_synthase-like"/>
</dbReference>
<evidence type="ECO:0000256" key="1">
    <source>
        <dbReference type="ARBA" id="ARBA00001933"/>
    </source>
</evidence>
<keyword evidence="9 12" id="KW-0663">Pyridoxal phosphate</keyword>
<name>A0A1E3HDJ8_9TREE</name>
<dbReference type="SUPFAM" id="SSF53686">
    <property type="entry name" value="Tryptophan synthase beta subunit-like PLP-dependent enzymes"/>
    <property type="match status" value="1"/>
</dbReference>
<dbReference type="NCBIfam" id="TIGR00260">
    <property type="entry name" value="thrC"/>
    <property type="match status" value="1"/>
</dbReference>
<feature type="domain" description="Tryptophan synthase beta chain-like PALP" evidence="13">
    <location>
        <begin position="97"/>
        <end position="349"/>
    </location>
</feature>
<dbReference type="GO" id="GO:0030170">
    <property type="term" value="F:pyridoxal phosphate binding"/>
    <property type="evidence" value="ECO:0007669"/>
    <property type="project" value="InterPro"/>
</dbReference>
<dbReference type="AlphaFoldDB" id="A0A1E3HDJ8"/>
<dbReference type="FunFam" id="3.40.50.1100:FF:000046">
    <property type="entry name" value="THR4p Threonine synthase"/>
    <property type="match status" value="1"/>
</dbReference>
<dbReference type="Pfam" id="PF24857">
    <property type="entry name" value="THR4_C"/>
    <property type="match status" value="1"/>
</dbReference>
<comment type="pathway">
    <text evidence="3">Amino-acid biosynthesis; L-threonine biosynthesis; L-threonine from L-aspartate: step 5/5.</text>
</comment>
<evidence type="ECO:0000256" key="6">
    <source>
        <dbReference type="ARBA" id="ARBA00018679"/>
    </source>
</evidence>
<dbReference type="GeneID" id="30159331"/>
<comment type="similarity">
    <text evidence="4">Belongs to the threonine synthase family.</text>
</comment>
<dbReference type="Gene3D" id="3.90.1380.10">
    <property type="entry name" value="Threonine synthase, N-terminal domain"/>
    <property type="match status" value="1"/>
</dbReference>
<evidence type="ECO:0000313" key="16">
    <source>
        <dbReference type="Proteomes" id="UP000094065"/>
    </source>
</evidence>
<dbReference type="InterPro" id="IPR000634">
    <property type="entry name" value="Ser/Thr_deHydtase_PyrdxlP-BS"/>
</dbReference>
<dbReference type="Gene3D" id="3.40.50.1100">
    <property type="match status" value="2"/>
</dbReference>
<evidence type="ECO:0000256" key="12">
    <source>
        <dbReference type="PIRSR" id="PIRSR604450-51"/>
    </source>
</evidence>
<sequence>MAPEMRYFSTRGGSETLSFEDAVLTGLAPNGGLYIPTHIPDLPADWKTKWANLPFPELSHEILSLFVPTAVIPSEDLQSIINTAYGSFRSEKTTPIRQTGEKEYVLELWHGPTWAFKDVALQFLGELFRYFLERRNAGKTEGKEELTVVGATSGDTGSAAIYGLRSKPSITIFILYPDGRISPIQEAQMATVTDENVHCVAVQDTDFDHCQSIVKTLFSDAKFNATHRLGAINSINWARILAQIVYYFSAYFQLPEAARQEGAKLQFVVPTGNFGDILAGWFAKKLGLPMEQLVVATNENDILERFFKTGRYEREDVAEAPKGEAAETAAVNGSSDGQQAVSAVKATHSPAMDILLSSNFERLLYYLALETNASEGSAEENRTKAQATLNGWMNALKTDGKVDLGEKVREAAGRDFLAERVSDEQTLAEIRKYYQLPQYGPYVVDPHTAVGLAAQERAAKKASPNTTFITLSTAHPAKFSSAVELALSASDFPSFDFRRDVLPEELKKLEGLEKRVHKVRGEEGVRALIEKIKGQSKEKVDVSEGKGSI</sequence>
<comment type="function">
    <text evidence="2">Catalyzes the gamma-elimination of phosphate from L-phosphohomoserine and the beta-addition of water to produce L-threonine.</text>
</comment>
<gene>
    <name evidence="15" type="ORF">L202_08022</name>
</gene>
<dbReference type="UniPathway" id="UPA00050">
    <property type="reaction ID" value="UER00065"/>
</dbReference>
<evidence type="ECO:0000256" key="11">
    <source>
        <dbReference type="ARBA" id="ARBA00050436"/>
    </source>
</evidence>
<evidence type="ECO:0000256" key="2">
    <source>
        <dbReference type="ARBA" id="ARBA00003648"/>
    </source>
</evidence>
<comment type="caution">
    <text evidence="15">The sequence shown here is derived from an EMBL/GenBank/DDBJ whole genome shotgun (WGS) entry which is preliminary data.</text>
</comment>
<dbReference type="GO" id="GO:0009088">
    <property type="term" value="P:threonine biosynthetic process"/>
    <property type="evidence" value="ECO:0007669"/>
    <property type="project" value="UniProtKB-UniPathway"/>
</dbReference>
<feature type="modified residue" description="N6-(pyridoxal phosphate)lysine" evidence="12">
    <location>
        <position position="117"/>
    </location>
</feature>
<evidence type="ECO:0000256" key="9">
    <source>
        <dbReference type="ARBA" id="ARBA00022898"/>
    </source>
</evidence>
<dbReference type="Pfam" id="PF14821">
    <property type="entry name" value="Thr_synth_N"/>
    <property type="match status" value="1"/>
</dbReference>
<feature type="domain" description="Threonine synthase N-terminal" evidence="14">
    <location>
        <begin position="6"/>
        <end position="85"/>
    </location>
</feature>
<comment type="cofactor">
    <cofactor evidence="1 12">
        <name>pyridoxal 5'-phosphate</name>
        <dbReference type="ChEBI" id="CHEBI:597326"/>
    </cofactor>
</comment>
<dbReference type="InterPro" id="IPR037158">
    <property type="entry name" value="Thr_synth_N_sf"/>
</dbReference>
<dbReference type="GO" id="GO:0004795">
    <property type="term" value="F:threonine synthase activity"/>
    <property type="evidence" value="ECO:0007669"/>
    <property type="project" value="UniProtKB-EC"/>
</dbReference>
<dbReference type="RefSeq" id="XP_018989433.1">
    <property type="nucleotide sequence ID" value="XM_019142862.1"/>
</dbReference>
<accession>A0A1E3HDJ8</accession>
<dbReference type="Pfam" id="PF00291">
    <property type="entry name" value="PALP"/>
    <property type="match status" value="1"/>
</dbReference>